<evidence type="ECO:0000256" key="2">
    <source>
        <dbReference type="SAM" id="SignalP"/>
    </source>
</evidence>
<evidence type="ECO:0000313" key="4">
    <source>
        <dbReference type="Proteomes" id="UP000037931"/>
    </source>
</evidence>
<feature type="chain" id="PRO_5005836215" description="DUF4124 domain-containing protein" evidence="2">
    <location>
        <begin position="21"/>
        <end position="193"/>
    </location>
</feature>
<dbReference type="Proteomes" id="UP000037931">
    <property type="component" value="Unassembled WGS sequence"/>
</dbReference>
<proteinExistence type="predicted"/>
<feature type="coiled-coil region" evidence="1">
    <location>
        <begin position="107"/>
        <end position="141"/>
    </location>
</feature>
<name>A0A0M9GFV7_9PSED</name>
<dbReference type="STRING" id="50340.PF66_03808"/>
<protein>
    <recommendedName>
        <fullName evidence="5">DUF4124 domain-containing protein</fullName>
    </recommendedName>
</protein>
<sequence length="193" mass="21335" precursor="true">MRPVCLFLALALGAPFAVQADEVLFYRYVDDKGVTVLDRQGVPPEYVGKGYQVLNQQGRVVQTVAPALTPEQQQRKQAEKAQADANAQLLQRYSSVEDVDKAQARRLAELDALIANVQNNLQALLAQQAGLQGQAAEQERAGKEVAPELLAQLGGLRDEQVRMKADIARYQAARVRVQQDFAADRARVEQLLR</sequence>
<reference evidence="3 4" key="1">
    <citation type="journal article" date="2015" name="PLoS ONE">
        <title>Rice-Infecting Pseudomonas Genomes Are Highly Accessorized and Harbor Multiple Putative Virulence Mechanisms to Cause Sheath Brown Rot.</title>
        <authorList>
            <person name="Quibod I.L."/>
            <person name="Grande G."/>
            <person name="Oreiro E.G."/>
            <person name="Borja F.N."/>
            <person name="Dossa G.S."/>
            <person name="Mauleon R."/>
            <person name="Cruz C.V."/>
            <person name="Oliva R."/>
        </authorList>
    </citation>
    <scope>NUCLEOTIDE SEQUENCE [LARGE SCALE GENOMIC DNA]</scope>
    <source>
        <strain evidence="3 4">IRRI 6609</strain>
    </source>
</reference>
<dbReference type="AlphaFoldDB" id="A0A0M9GFV7"/>
<organism evidence="3 4">
    <name type="scientific">Pseudomonas asplenii</name>
    <dbReference type="NCBI Taxonomy" id="53407"/>
    <lineage>
        <taxon>Bacteria</taxon>
        <taxon>Pseudomonadati</taxon>
        <taxon>Pseudomonadota</taxon>
        <taxon>Gammaproteobacteria</taxon>
        <taxon>Pseudomonadales</taxon>
        <taxon>Pseudomonadaceae</taxon>
        <taxon>Pseudomonas</taxon>
    </lineage>
</organism>
<dbReference type="RefSeq" id="WP_054056362.1">
    <property type="nucleotide sequence ID" value="NZ_JAQMZR010000003.1"/>
</dbReference>
<evidence type="ECO:0000256" key="1">
    <source>
        <dbReference type="SAM" id="Coils"/>
    </source>
</evidence>
<evidence type="ECO:0000313" key="3">
    <source>
        <dbReference type="EMBL" id="KPA89953.1"/>
    </source>
</evidence>
<comment type="caution">
    <text evidence="3">The sequence shown here is derived from an EMBL/GenBank/DDBJ whole genome shotgun (WGS) entry which is preliminary data.</text>
</comment>
<dbReference type="EMBL" id="JSYZ01000014">
    <property type="protein sequence ID" value="KPA89953.1"/>
    <property type="molecule type" value="Genomic_DNA"/>
</dbReference>
<evidence type="ECO:0008006" key="5">
    <source>
        <dbReference type="Google" id="ProtNLM"/>
    </source>
</evidence>
<accession>A0A0M9GFV7</accession>
<keyword evidence="2" id="KW-0732">Signal</keyword>
<keyword evidence="1" id="KW-0175">Coiled coil</keyword>
<dbReference type="OrthoDB" id="6080407at2"/>
<dbReference type="PATRIC" id="fig|50340.43.peg.1106"/>
<gene>
    <name evidence="3" type="ORF">PF66_03808</name>
</gene>
<keyword evidence="4" id="KW-1185">Reference proteome</keyword>
<feature type="signal peptide" evidence="2">
    <location>
        <begin position="1"/>
        <end position="20"/>
    </location>
</feature>